<dbReference type="Pfam" id="PF01713">
    <property type="entry name" value="Smr"/>
    <property type="match status" value="1"/>
</dbReference>
<reference evidence="3 4" key="1">
    <citation type="submission" date="2018-07" db="EMBL/GenBank/DDBJ databases">
        <title>Venubactetium sediminum gen. nov., sp. nov., isolated from a marine solar saltern.</title>
        <authorList>
            <person name="Wang S."/>
        </authorList>
    </citation>
    <scope>NUCLEOTIDE SEQUENCE [LARGE SCALE GENOMIC DNA]</scope>
    <source>
        <strain evidence="3 4">WD2A32</strain>
    </source>
</reference>
<dbReference type="Proteomes" id="UP000253941">
    <property type="component" value="Unassembled WGS sequence"/>
</dbReference>
<sequence length="202" mass="22022">MPAAEGRGSKARGGRKPTQDELDLWEQFTRDVKPLPGEQQARVRPTPKARQKTEPPASPGSSPQAAPPPAFNPPAEPKRRSRADAPLSPGSFAGVDRRTADRLRRGQMQIDGRIDLHGMTRQAAHGALANYIHRAADRGLRCIIVITGKGSAGGEAGVLRREVPHWLNQPDLRPRIVSFVQAQPRHGGAGALYVLLRRRRDG</sequence>
<comment type="caution">
    <text evidence="3">The sequence shown here is derived from an EMBL/GenBank/DDBJ whole genome shotgun (WGS) entry which is preliminary data.</text>
</comment>
<feature type="compositionally biased region" description="Pro residues" evidence="1">
    <location>
        <begin position="65"/>
        <end position="75"/>
    </location>
</feature>
<dbReference type="SMART" id="SM00463">
    <property type="entry name" value="SMR"/>
    <property type="match status" value="1"/>
</dbReference>
<name>A0A369TDB7_9PROT</name>
<dbReference type="EMBL" id="QPMH01000002">
    <property type="protein sequence ID" value="RDD63280.1"/>
    <property type="molecule type" value="Genomic_DNA"/>
</dbReference>
<dbReference type="InterPro" id="IPR036063">
    <property type="entry name" value="Smr_dom_sf"/>
</dbReference>
<dbReference type="RefSeq" id="WP_114580536.1">
    <property type="nucleotide sequence ID" value="NZ_QPMH01000002.1"/>
</dbReference>
<dbReference type="SUPFAM" id="SSF160443">
    <property type="entry name" value="SMR domain-like"/>
    <property type="match status" value="1"/>
</dbReference>
<feature type="region of interest" description="Disordered" evidence="1">
    <location>
        <begin position="1"/>
        <end position="102"/>
    </location>
</feature>
<keyword evidence="4" id="KW-1185">Reference proteome</keyword>
<protein>
    <submittedName>
        <fullName evidence="3">DNA mismatch repair protein MutS</fullName>
    </submittedName>
</protein>
<dbReference type="AlphaFoldDB" id="A0A369TDB7"/>
<dbReference type="InterPro" id="IPR002625">
    <property type="entry name" value="Smr_dom"/>
</dbReference>
<proteinExistence type="predicted"/>
<evidence type="ECO:0000313" key="4">
    <source>
        <dbReference type="Proteomes" id="UP000253941"/>
    </source>
</evidence>
<evidence type="ECO:0000259" key="2">
    <source>
        <dbReference type="PROSITE" id="PS50828"/>
    </source>
</evidence>
<dbReference type="Gene3D" id="3.30.1370.110">
    <property type="match status" value="1"/>
</dbReference>
<dbReference type="PANTHER" id="PTHR35562">
    <property type="entry name" value="DNA ENDONUCLEASE SMRA-RELATED"/>
    <property type="match status" value="1"/>
</dbReference>
<accession>A0A369TDB7</accession>
<gene>
    <name evidence="3" type="ORF">DRB17_02170</name>
</gene>
<dbReference type="PROSITE" id="PS50828">
    <property type="entry name" value="SMR"/>
    <property type="match status" value="1"/>
</dbReference>
<organism evidence="3 4">
    <name type="scientific">Ferruginivarius sediminum</name>
    <dbReference type="NCBI Taxonomy" id="2661937"/>
    <lineage>
        <taxon>Bacteria</taxon>
        <taxon>Pseudomonadati</taxon>
        <taxon>Pseudomonadota</taxon>
        <taxon>Alphaproteobacteria</taxon>
        <taxon>Rhodospirillales</taxon>
        <taxon>Rhodospirillaceae</taxon>
        <taxon>Ferruginivarius</taxon>
    </lineage>
</organism>
<evidence type="ECO:0000256" key="1">
    <source>
        <dbReference type="SAM" id="MobiDB-lite"/>
    </source>
</evidence>
<evidence type="ECO:0000313" key="3">
    <source>
        <dbReference type="EMBL" id="RDD63280.1"/>
    </source>
</evidence>
<feature type="domain" description="Smr" evidence="2">
    <location>
        <begin position="114"/>
        <end position="197"/>
    </location>
</feature>
<dbReference type="PANTHER" id="PTHR35562:SF2">
    <property type="entry name" value="DNA ENDONUCLEASE SMRA-RELATED"/>
    <property type="match status" value="1"/>
</dbReference>